<sequence>MVLNKTMWAGWVFFAGVMLLVTGVLNVVEGLVALGQTARVVMVEDKLYMIDLRGWGWALVIFGAVMLAAGLGLFAASSAARIAAIVIVGVHAAVQVFWLGAYPVWSLLMIGLDVVVLYALTVRWQEVRVPDKVDNKFSDRSTVT</sequence>
<dbReference type="EMBL" id="QUNO01000019">
    <property type="protein sequence ID" value="REH34885.1"/>
    <property type="molecule type" value="Genomic_DNA"/>
</dbReference>
<feature type="transmembrane region" description="Helical" evidence="1">
    <location>
        <begin position="12"/>
        <end position="34"/>
    </location>
</feature>
<evidence type="ECO:0000313" key="3">
    <source>
        <dbReference type="EMBL" id="REH34885.1"/>
    </source>
</evidence>
<keyword evidence="1" id="KW-1133">Transmembrane helix</keyword>
<dbReference type="Pfam" id="PF23636">
    <property type="entry name" value="DUF7144"/>
    <property type="match status" value="1"/>
</dbReference>
<feature type="transmembrane region" description="Helical" evidence="1">
    <location>
        <begin position="82"/>
        <end position="98"/>
    </location>
</feature>
<dbReference type="Proteomes" id="UP000256269">
    <property type="component" value="Unassembled WGS sequence"/>
</dbReference>
<keyword evidence="4" id="KW-1185">Reference proteome</keyword>
<dbReference type="InterPro" id="IPR055568">
    <property type="entry name" value="DUF7144"/>
</dbReference>
<keyword evidence="1" id="KW-0812">Transmembrane</keyword>
<reference evidence="3 4" key="1">
    <citation type="submission" date="2018-08" db="EMBL/GenBank/DDBJ databases">
        <title>Genomic Encyclopedia of Archaeal and Bacterial Type Strains, Phase II (KMG-II): from individual species to whole genera.</title>
        <authorList>
            <person name="Goeker M."/>
        </authorList>
    </citation>
    <scope>NUCLEOTIDE SEQUENCE [LARGE SCALE GENOMIC DNA]</scope>
    <source>
        <strain evidence="3 4">DSM 45791</strain>
    </source>
</reference>
<name>A0A3E0GYQ2_9PSEU</name>
<evidence type="ECO:0000256" key="1">
    <source>
        <dbReference type="SAM" id="Phobius"/>
    </source>
</evidence>
<evidence type="ECO:0000313" key="4">
    <source>
        <dbReference type="Proteomes" id="UP000256269"/>
    </source>
</evidence>
<gene>
    <name evidence="3" type="ORF">BCF44_119161</name>
</gene>
<dbReference type="OrthoDB" id="4482242at2"/>
<feature type="transmembrane region" description="Helical" evidence="1">
    <location>
        <begin position="54"/>
        <end position="75"/>
    </location>
</feature>
<proteinExistence type="predicted"/>
<accession>A0A3E0GYQ2</accession>
<comment type="caution">
    <text evidence="3">The sequence shown here is derived from an EMBL/GenBank/DDBJ whole genome shotgun (WGS) entry which is preliminary data.</text>
</comment>
<dbReference type="RefSeq" id="WP_116180274.1">
    <property type="nucleotide sequence ID" value="NZ_CP144375.1"/>
</dbReference>
<keyword evidence="1" id="KW-0472">Membrane</keyword>
<protein>
    <recommendedName>
        <fullName evidence="2">DUF7144 domain-containing protein</fullName>
    </recommendedName>
</protein>
<organism evidence="3 4">
    <name type="scientific">Kutzneria buriramensis</name>
    <dbReference type="NCBI Taxonomy" id="1045776"/>
    <lineage>
        <taxon>Bacteria</taxon>
        <taxon>Bacillati</taxon>
        <taxon>Actinomycetota</taxon>
        <taxon>Actinomycetes</taxon>
        <taxon>Pseudonocardiales</taxon>
        <taxon>Pseudonocardiaceae</taxon>
        <taxon>Kutzneria</taxon>
    </lineage>
</organism>
<dbReference type="AlphaFoldDB" id="A0A3E0GYQ2"/>
<feature type="domain" description="DUF7144" evidence="2">
    <location>
        <begin position="11"/>
        <end position="124"/>
    </location>
</feature>
<evidence type="ECO:0000259" key="2">
    <source>
        <dbReference type="Pfam" id="PF23636"/>
    </source>
</evidence>